<evidence type="ECO:0000256" key="12">
    <source>
        <dbReference type="ARBA" id="ARBA00029294"/>
    </source>
</evidence>
<evidence type="ECO:0000256" key="8">
    <source>
        <dbReference type="ARBA" id="ARBA00022955"/>
    </source>
</evidence>
<dbReference type="InterPro" id="IPR011876">
    <property type="entry name" value="IsopentenylPP_isomerase_typ1"/>
</dbReference>
<dbReference type="CDD" id="cd02885">
    <property type="entry name" value="NUDIX_IPP_Isomerase"/>
    <property type="match status" value="1"/>
</dbReference>
<dbReference type="PANTHER" id="PTHR10885:SF0">
    <property type="entry name" value="ISOPENTENYL-DIPHOSPHATE DELTA-ISOMERASE"/>
    <property type="match status" value="1"/>
</dbReference>
<dbReference type="UniPathway" id="UPA00059">
    <property type="reaction ID" value="UER00104"/>
</dbReference>
<keyword evidence="7" id="KW-0460">Magnesium</keyword>
<comment type="catalytic activity">
    <reaction evidence="12">
        <text>isopentenyl diphosphate = dimethylallyl diphosphate</text>
        <dbReference type="Rhea" id="RHEA:23284"/>
        <dbReference type="ChEBI" id="CHEBI:57623"/>
        <dbReference type="ChEBI" id="CHEBI:128769"/>
        <dbReference type="EC" id="5.3.3.2"/>
    </reaction>
    <physiologicalReaction direction="left-to-right" evidence="12">
        <dbReference type="Rhea" id="RHEA:23285"/>
    </physiologicalReaction>
</comment>
<dbReference type="GO" id="GO:0004452">
    <property type="term" value="F:isopentenyl-diphosphate delta-isomerase activity"/>
    <property type="evidence" value="ECO:0007669"/>
    <property type="project" value="UniProtKB-EC"/>
</dbReference>
<dbReference type="SUPFAM" id="SSF55811">
    <property type="entry name" value="Nudix"/>
    <property type="match status" value="1"/>
</dbReference>
<gene>
    <name evidence="14" type="ORF">BB559_001836</name>
</gene>
<evidence type="ECO:0000313" key="14">
    <source>
        <dbReference type="EMBL" id="PVU98009.1"/>
    </source>
</evidence>
<evidence type="ECO:0000256" key="3">
    <source>
        <dbReference type="ARBA" id="ARBA00007579"/>
    </source>
</evidence>
<comment type="similarity">
    <text evidence="3">Belongs to the IPP isomerase type 1 family.</text>
</comment>
<organism evidence="14 15">
    <name type="scientific">Furculomyces boomerangus</name>
    <dbReference type="NCBI Taxonomy" id="61424"/>
    <lineage>
        <taxon>Eukaryota</taxon>
        <taxon>Fungi</taxon>
        <taxon>Fungi incertae sedis</taxon>
        <taxon>Zoopagomycota</taxon>
        <taxon>Kickxellomycotina</taxon>
        <taxon>Harpellomycetes</taxon>
        <taxon>Harpellales</taxon>
        <taxon>Harpellaceae</taxon>
        <taxon>Furculomyces</taxon>
    </lineage>
</organism>
<dbReference type="GO" id="GO:0046872">
    <property type="term" value="F:metal ion binding"/>
    <property type="evidence" value="ECO:0007669"/>
    <property type="project" value="UniProtKB-KW"/>
</dbReference>
<dbReference type="AlphaFoldDB" id="A0A2T9Z0C5"/>
<dbReference type="NCBIfam" id="TIGR02150">
    <property type="entry name" value="IPP_isom_1"/>
    <property type="match status" value="1"/>
</dbReference>
<evidence type="ECO:0000256" key="10">
    <source>
        <dbReference type="ARBA" id="ARBA00023229"/>
    </source>
</evidence>
<name>A0A2T9Z0C5_9FUNG</name>
<evidence type="ECO:0000256" key="9">
    <source>
        <dbReference type="ARBA" id="ARBA00023098"/>
    </source>
</evidence>
<evidence type="ECO:0000256" key="6">
    <source>
        <dbReference type="ARBA" id="ARBA00022723"/>
    </source>
</evidence>
<sequence length="246" mass="28995">MVEANKDSNTSLDGYDEEQIRLMEERCILVDTEDKNIGSDTKKNCHMITKERDGILHRAFSVFLFDLEGRLLLQQRADEKITFPNYFTNTCCSHPLSFPAEIEEDGQIGVKKAAQRKLEHELGIPKEQVPLENFKYLTRIHYKSASDEKWIEHEMDYILIIKAKVDLNVNPNEVKSVRYVNQDELKQLFVDAGFYQTEDISKQKQQKDLLLTPWFQLIYKNFLTKWWNQLDTIHSVQQDDTIHHML</sequence>
<dbReference type="Proteomes" id="UP000245699">
    <property type="component" value="Unassembled WGS sequence"/>
</dbReference>
<keyword evidence="15" id="KW-1185">Reference proteome</keyword>
<keyword evidence="8" id="KW-0752">Steroid biosynthesis</keyword>
<dbReference type="InterPro" id="IPR000086">
    <property type="entry name" value="NUDIX_hydrolase_dom"/>
</dbReference>
<feature type="domain" description="Nudix hydrolase" evidence="13">
    <location>
        <begin position="55"/>
        <end position="208"/>
    </location>
</feature>
<evidence type="ECO:0000256" key="11">
    <source>
        <dbReference type="ARBA" id="ARBA00023235"/>
    </source>
</evidence>
<proteinExistence type="inferred from homology"/>
<evidence type="ECO:0000256" key="7">
    <source>
        <dbReference type="ARBA" id="ARBA00022842"/>
    </source>
</evidence>
<comment type="pathway">
    <text evidence="2">Isoprenoid biosynthesis; dimethylallyl diphosphate biosynthesis; dimethylallyl diphosphate from isopentenyl diphosphate: step 1/1.</text>
</comment>
<evidence type="ECO:0000256" key="1">
    <source>
        <dbReference type="ARBA" id="ARBA00001946"/>
    </source>
</evidence>
<evidence type="ECO:0000256" key="2">
    <source>
        <dbReference type="ARBA" id="ARBA00004826"/>
    </source>
</evidence>
<keyword evidence="11" id="KW-0413">Isomerase</keyword>
<dbReference type="GO" id="GO:0005737">
    <property type="term" value="C:cytoplasm"/>
    <property type="evidence" value="ECO:0007669"/>
    <property type="project" value="TreeGrafter"/>
</dbReference>
<evidence type="ECO:0000256" key="4">
    <source>
        <dbReference type="ARBA" id="ARBA00012057"/>
    </source>
</evidence>
<dbReference type="PROSITE" id="PS51462">
    <property type="entry name" value="NUDIX"/>
    <property type="match status" value="1"/>
</dbReference>
<dbReference type="Pfam" id="PF00293">
    <property type="entry name" value="NUDIX"/>
    <property type="match status" value="1"/>
</dbReference>
<dbReference type="STRING" id="61424.A0A2T9Z0C5"/>
<dbReference type="GO" id="GO:0050992">
    <property type="term" value="P:dimethylallyl diphosphate biosynthetic process"/>
    <property type="evidence" value="ECO:0007669"/>
    <property type="project" value="UniProtKB-UniPathway"/>
</dbReference>
<comment type="cofactor">
    <cofactor evidence="1">
        <name>Mg(2+)</name>
        <dbReference type="ChEBI" id="CHEBI:18420"/>
    </cofactor>
</comment>
<keyword evidence="10" id="KW-0414">Isoprene biosynthesis</keyword>
<dbReference type="EC" id="5.3.3.2" evidence="4"/>
<dbReference type="FunFam" id="3.90.79.10:FF:000012">
    <property type="entry name" value="Isopentenyl-diphosphate Delta-isomerase 1"/>
    <property type="match status" value="1"/>
</dbReference>
<reference evidence="14 15" key="1">
    <citation type="journal article" date="2018" name="MBio">
        <title>Comparative Genomics Reveals the Core Gene Toolbox for the Fungus-Insect Symbiosis.</title>
        <authorList>
            <person name="Wang Y."/>
            <person name="Stata M."/>
            <person name="Wang W."/>
            <person name="Stajich J.E."/>
            <person name="White M.M."/>
            <person name="Moncalvo J.M."/>
        </authorList>
    </citation>
    <scope>NUCLEOTIDE SEQUENCE [LARGE SCALE GENOMIC DNA]</scope>
    <source>
        <strain evidence="14 15">AUS-77-4</strain>
    </source>
</reference>
<dbReference type="PIRSF" id="PIRSF018427">
    <property type="entry name" value="Isopntndiph_ism"/>
    <property type="match status" value="1"/>
</dbReference>
<keyword evidence="6" id="KW-0479">Metal-binding</keyword>
<dbReference type="GO" id="GO:0009240">
    <property type="term" value="P:isopentenyl diphosphate biosynthetic process"/>
    <property type="evidence" value="ECO:0007669"/>
    <property type="project" value="TreeGrafter"/>
</dbReference>
<evidence type="ECO:0000256" key="5">
    <source>
        <dbReference type="ARBA" id="ARBA00022516"/>
    </source>
</evidence>
<evidence type="ECO:0000259" key="13">
    <source>
        <dbReference type="PROSITE" id="PS51462"/>
    </source>
</evidence>
<dbReference type="PANTHER" id="PTHR10885">
    <property type="entry name" value="ISOPENTENYL-DIPHOSPHATE DELTA-ISOMERASE"/>
    <property type="match status" value="1"/>
</dbReference>
<keyword evidence="5" id="KW-0444">Lipid biosynthesis</keyword>
<dbReference type="InterPro" id="IPR015797">
    <property type="entry name" value="NUDIX_hydrolase-like_dom_sf"/>
</dbReference>
<accession>A0A2T9Z0C5</accession>
<keyword evidence="9" id="KW-0443">Lipid metabolism</keyword>
<dbReference type="OrthoDB" id="510307at2759"/>
<dbReference type="GO" id="GO:0006694">
    <property type="term" value="P:steroid biosynthetic process"/>
    <property type="evidence" value="ECO:0007669"/>
    <property type="project" value="UniProtKB-KW"/>
</dbReference>
<dbReference type="EMBL" id="MBFT01000092">
    <property type="protein sequence ID" value="PVU98009.1"/>
    <property type="molecule type" value="Genomic_DNA"/>
</dbReference>
<protein>
    <recommendedName>
        <fullName evidence="4">isopentenyl-diphosphate Delta-isomerase</fullName>
        <ecNumber evidence="4">5.3.3.2</ecNumber>
    </recommendedName>
</protein>
<evidence type="ECO:0000313" key="15">
    <source>
        <dbReference type="Proteomes" id="UP000245699"/>
    </source>
</evidence>
<comment type="caution">
    <text evidence="14">The sequence shown here is derived from an EMBL/GenBank/DDBJ whole genome shotgun (WGS) entry which is preliminary data.</text>
</comment>
<dbReference type="Gene3D" id="3.90.79.10">
    <property type="entry name" value="Nucleoside Triphosphate Pyrophosphohydrolase"/>
    <property type="match status" value="1"/>
</dbReference>